<evidence type="ECO:0000259" key="2">
    <source>
        <dbReference type="Pfam" id="PF03732"/>
    </source>
</evidence>
<dbReference type="GO" id="GO:0003964">
    <property type="term" value="F:RNA-directed DNA polymerase activity"/>
    <property type="evidence" value="ECO:0007669"/>
    <property type="project" value="UniProtKB-KW"/>
</dbReference>
<feature type="domain" description="Retrotransposon gag" evidence="2">
    <location>
        <begin position="67"/>
        <end position="144"/>
    </location>
</feature>
<protein>
    <submittedName>
        <fullName evidence="3">Reverse transcriptase domain-containing protein</fullName>
    </submittedName>
</protein>
<comment type="caution">
    <text evidence="3">The sequence shown here is derived from an EMBL/GenBank/DDBJ whole genome shotgun (WGS) entry which is preliminary data.</text>
</comment>
<keyword evidence="3" id="KW-0548">Nucleotidyltransferase</keyword>
<proteinExistence type="predicted"/>
<accession>A0A699RK15</accession>
<feature type="non-terminal residue" evidence="3">
    <location>
        <position position="145"/>
    </location>
</feature>
<sequence>MAKNKRGQTPPPTNANNPNNMTPEAVQTMIDQALMRNSGGRDGSHNSHAENPRNMHNARPCYYANFMNQLRTLSPNAYTMTWSVLKKKMTDKYCPLGEVKKLEIELWNLKVRDNNIPTYTNRFQELALICTKFVSNETEKVDKYI</sequence>
<evidence type="ECO:0000256" key="1">
    <source>
        <dbReference type="SAM" id="MobiDB-lite"/>
    </source>
</evidence>
<evidence type="ECO:0000313" key="3">
    <source>
        <dbReference type="EMBL" id="GFC87719.1"/>
    </source>
</evidence>
<feature type="region of interest" description="Disordered" evidence="1">
    <location>
        <begin position="36"/>
        <end position="55"/>
    </location>
</feature>
<keyword evidence="3" id="KW-0695">RNA-directed DNA polymerase</keyword>
<name>A0A699RK15_TANCI</name>
<feature type="compositionally biased region" description="Basic and acidic residues" evidence="1">
    <location>
        <begin position="42"/>
        <end position="53"/>
    </location>
</feature>
<reference evidence="3" key="1">
    <citation type="journal article" date="2019" name="Sci. Rep.">
        <title>Draft genome of Tanacetum cinerariifolium, the natural source of mosquito coil.</title>
        <authorList>
            <person name="Yamashiro T."/>
            <person name="Shiraishi A."/>
            <person name="Satake H."/>
            <person name="Nakayama K."/>
        </authorList>
    </citation>
    <scope>NUCLEOTIDE SEQUENCE</scope>
</reference>
<dbReference type="Pfam" id="PF03732">
    <property type="entry name" value="Retrotrans_gag"/>
    <property type="match status" value="1"/>
</dbReference>
<dbReference type="InterPro" id="IPR005162">
    <property type="entry name" value="Retrotrans_gag_dom"/>
</dbReference>
<dbReference type="EMBL" id="BKCJ011111684">
    <property type="protein sequence ID" value="GFC87719.1"/>
    <property type="molecule type" value="Genomic_DNA"/>
</dbReference>
<feature type="region of interest" description="Disordered" evidence="1">
    <location>
        <begin position="1"/>
        <end position="22"/>
    </location>
</feature>
<gene>
    <name evidence="3" type="ORF">Tci_859689</name>
</gene>
<keyword evidence="3" id="KW-0808">Transferase</keyword>
<dbReference type="AlphaFoldDB" id="A0A699RK15"/>
<organism evidence="3">
    <name type="scientific">Tanacetum cinerariifolium</name>
    <name type="common">Dalmatian daisy</name>
    <name type="synonym">Chrysanthemum cinerariifolium</name>
    <dbReference type="NCBI Taxonomy" id="118510"/>
    <lineage>
        <taxon>Eukaryota</taxon>
        <taxon>Viridiplantae</taxon>
        <taxon>Streptophyta</taxon>
        <taxon>Embryophyta</taxon>
        <taxon>Tracheophyta</taxon>
        <taxon>Spermatophyta</taxon>
        <taxon>Magnoliopsida</taxon>
        <taxon>eudicotyledons</taxon>
        <taxon>Gunneridae</taxon>
        <taxon>Pentapetalae</taxon>
        <taxon>asterids</taxon>
        <taxon>campanulids</taxon>
        <taxon>Asterales</taxon>
        <taxon>Asteraceae</taxon>
        <taxon>Asteroideae</taxon>
        <taxon>Anthemideae</taxon>
        <taxon>Anthemidinae</taxon>
        <taxon>Tanacetum</taxon>
    </lineage>
</organism>